<keyword evidence="3" id="KW-1185">Reference proteome</keyword>
<gene>
    <name evidence="2" type="ORF">Fcan01_15682</name>
</gene>
<dbReference type="Proteomes" id="UP000198287">
    <property type="component" value="Unassembled WGS sequence"/>
</dbReference>
<keyword evidence="1" id="KW-0472">Membrane</keyword>
<keyword evidence="1" id="KW-1133">Transmembrane helix</keyword>
<accession>A0A226DY94</accession>
<feature type="transmembrane region" description="Helical" evidence="1">
    <location>
        <begin position="71"/>
        <end position="90"/>
    </location>
</feature>
<feature type="transmembrane region" description="Helical" evidence="1">
    <location>
        <begin position="299"/>
        <end position="322"/>
    </location>
</feature>
<evidence type="ECO:0000256" key="1">
    <source>
        <dbReference type="SAM" id="Phobius"/>
    </source>
</evidence>
<reference evidence="2 3" key="1">
    <citation type="submission" date="2015-12" db="EMBL/GenBank/DDBJ databases">
        <title>The genome of Folsomia candida.</title>
        <authorList>
            <person name="Faddeeva A."/>
            <person name="Derks M.F."/>
            <person name="Anvar Y."/>
            <person name="Smit S."/>
            <person name="Van Straalen N."/>
            <person name="Roelofs D."/>
        </authorList>
    </citation>
    <scope>NUCLEOTIDE SEQUENCE [LARGE SCALE GENOMIC DNA]</scope>
    <source>
        <strain evidence="2 3">VU population</strain>
        <tissue evidence="2">Whole body</tissue>
    </source>
</reference>
<feature type="transmembrane region" description="Helical" evidence="1">
    <location>
        <begin position="160"/>
        <end position="183"/>
    </location>
</feature>
<feature type="transmembrane region" description="Helical" evidence="1">
    <location>
        <begin position="222"/>
        <end position="242"/>
    </location>
</feature>
<organism evidence="2 3">
    <name type="scientific">Folsomia candida</name>
    <name type="common">Springtail</name>
    <dbReference type="NCBI Taxonomy" id="158441"/>
    <lineage>
        <taxon>Eukaryota</taxon>
        <taxon>Metazoa</taxon>
        <taxon>Ecdysozoa</taxon>
        <taxon>Arthropoda</taxon>
        <taxon>Hexapoda</taxon>
        <taxon>Collembola</taxon>
        <taxon>Entomobryomorpha</taxon>
        <taxon>Isotomoidea</taxon>
        <taxon>Isotomidae</taxon>
        <taxon>Proisotominae</taxon>
        <taxon>Folsomia</taxon>
    </lineage>
</organism>
<protein>
    <submittedName>
        <fullName evidence="2">Uncharacterized protein</fullName>
    </submittedName>
</protein>
<keyword evidence="1" id="KW-0812">Transmembrane</keyword>
<comment type="caution">
    <text evidence="2">The sequence shown here is derived from an EMBL/GenBank/DDBJ whole genome shotgun (WGS) entry which is preliminary data.</text>
</comment>
<evidence type="ECO:0000313" key="2">
    <source>
        <dbReference type="EMBL" id="OXA49784.1"/>
    </source>
</evidence>
<evidence type="ECO:0000313" key="3">
    <source>
        <dbReference type="Proteomes" id="UP000198287"/>
    </source>
</evidence>
<sequence length="393" mass="44389">MEVACLKFENTIQIFMLVYEFPLPFGNKQRILEHSEALRSRKLHRLASKNRILLRLSSCIPSFPKFTWFKIISALNVIYSFGIFVTLMFVKNGRIHMKLGAVVTVSITGLVGLMNTSYNFALYFYSDQINWTMGQVKQLAYNHAAGNLGRSTGIKSKTKYISLAYVFSSLIFSYFVFAISPIFGLKLDPLYYFHPSFRRNIGIPGKFLRIIVGGLQGYHWTFGSYILFLIMIEFVSMSANILRSLSIQRHVNTSKYNSLRIVVTSFNQMFAFTGTFVLGCSSVIYISSAYAMLTSYNKLPLAVYSIFPLAIVIITCCWGVGLNAAAKVYTRSGQCIKNYKCAGLDQRKAVMMKRTLKRMGMVFGSIGVVSKMSTLKLFDVWMNQTASALLALD</sequence>
<dbReference type="AlphaFoldDB" id="A0A226DY94"/>
<dbReference type="EMBL" id="LNIX01000010">
    <property type="protein sequence ID" value="OXA49784.1"/>
    <property type="molecule type" value="Genomic_DNA"/>
</dbReference>
<proteinExistence type="predicted"/>
<feature type="transmembrane region" description="Helical" evidence="1">
    <location>
        <begin position="269"/>
        <end position="293"/>
    </location>
</feature>
<name>A0A226DY94_FOLCA</name>